<dbReference type="EMBL" id="CAJOBJ010073393">
    <property type="protein sequence ID" value="CAF4470241.1"/>
    <property type="molecule type" value="Genomic_DNA"/>
</dbReference>
<protein>
    <submittedName>
        <fullName evidence="2">Uncharacterized protein</fullName>
    </submittedName>
</protein>
<gene>
    <name evidence="3" type="ORF">BYL167_LOCUS36357</name>
    <name evidence="2" type="ORF">GIL414_LOCUS33304</name>
    <name evidence="4" type="ORF">SMN809_LOCUS49138</name>
</gene>
<feature type="compositionally biased region" description="Polar residues" evidence="1">
    <location>
        <begin position="43"/>
        <end position="55"/>
    </location>
</feature>
<reference evidence="2" key="1">
    <citation type="submission" date="2021-02" db="EMBL/GenBank/DDBJ databases">
        <authorList>
            <person name="Nowell W R."/>
        </authorList>
    </citation>
    <scope>NUCLEOTIDE SEQUENCE</scope>
</reference>
<comment type="caution">
    <text evidence="2">The sequence shown here is derived from an EMBL/GenBank/DDBJ whole genome shotgun (WGS) entry which is preliminary data.</text>
</comment>
<evidence type="ECO:0000313" key="2">
    <source>
        <dbReference type="EMBL" id="CAF4470241.1"/>
    </source>
</evidence>
<evidence type="ECO:0000313" key="5">
    <source>
        <dbReference type="Proteomes" id="UP000681720"/>
    </source>
</evidence>
<sequence length="141" mass="16297">MVDPYDFVASPSTIRSKQTRKKTIVKTSKKRKSNEKPRRVSIRQANSKSNKSTRSNLRDTDHLIDMHEKENNPNNGFTQLIQTKMMEVKKQQGKRTNKKVRIVTDDNRSPLTTKKRPRTETDDNSDLINAPTEIGILFKSL</sequence>
<feature type="compositionally biased region" description="Basic residues" evidence="1">
    <location>
        <begin position="91"/>
        <end position="101"/>
    </location>
</feature>
<dbReference type="EMBL" id="CAJOBH010079102">
    <property type="protein sequence ID" value="CAF4508590.1"/>
    <property type="molecule type" value="Genomic_DNA"/>
</dbReference>
<feature type="region of interest" description="Disordered" evidence="1">
    <location>
        <begin position="1"/>
        <end position="127"/>
    </location>
</feature>
<dbReference type="Proteomes" id="UP000676336">
    <property type="component" value="Unassembled WGS sequence"/>
</dbReference>
<proteinExistence type="predicted"/>
<organism evidence="2 5">
    <name type="scientific">Rotaria magnacalcarata</name>
    <dbReference type="NCBI Taxonomy" id="392030"/>
    <lineage>
        <taxon>Eukaryota</taxon>
        <taxon>Metazoa</taxon>
        <taxon>Spiralia</taxon>
        <taxon>Gnathifera</taxon>
        <taxon>Rotifera</taxon>
        <taxon>Eurotatoria</taxon>
        <taxon>Bdelloidea</taxon>
        <taxon>Philodinida</taxon>
        <taxon>Philodinidae</taxon>
        <taxon>Rotaria</taxon>
    </lineage>
</organism>
<dbReference type="AlphaFoldDB" id="A0A8S2X0J3"/>
<dbReference type="Proteomes" id="UP000681720">
    <property type="component" value="Unassembled WGS sequence"/>
</dbReference>
<evidence type="ECO:0000313" key="3">
    <source>
        <dbReference type="EMBL" id="CAF4508590.1"/>
    </source>
</evidence>
<evidence type="ECO:0000256" key="1">
    <source>
        <dbReference type="SAM" id="MobiDB-lite"/>
    </source>
</evidence>
<dbReference type="Proteomes" id="UP000681967">
    <property type="component" value="Unassembled WGS sequence"/>
</dbReference>
<feature type="compositionally biased region" description="Basic and acidic residues" evidence="1">
    <location>
        <begin position="56"/>
        <end position="71"/>
    </location>
</feature>
<evidence type="ECO:0000313" key="4">
    <source>
        <dbReference type="EMBL" id="CAF4845439.1"/>
    </source>
</evidence>
<feature type="compositionally biased region" description="Basic residues" evidence="1">
    <location>
        <begin position="17"/>
        <end position="33"/>
    </location>
</feature>
<feature type="compositionally biased region" description="Polar residues" evidence="1">
    <location>
        <begin position="72"/>
        <end position="82"/>
    </location>
</feature>
<name>A0A8S2X0J3_9BILA</name>
<accession>A0A8S2X0J3</accession>
<dbReference type="EMBL" id="CAJOBI010159534">
    <property type="protein sequence ID" value="CAF4845439.1"/>
    <property type="molecule type" value="Genomic_DNA"/>
</dbReference>